<dbReference type="Proteomes" id="UP000576209">
    <property type="component" value="Unassembled WGS sequence"/>
</dbReference>
<comment type="caution">
    <text evidence="2">The sequence shown here is derived from an EMBL/GenBank/DDBJ whole genome shotgun (WGS) entry which is preliminary data.</text>
</comment>
<evidence type="ECO:0000313" key="2">
    <source>
        <dbReference type="EMBL" id="MBB4080795.1"/>
    </source>
</evidence>
<reference evidence="2 3" key="1">
    <citation type="submission" date="2020-08" db="EMBL/GenBank/DDBJ databases">
        <title>Genomic Encyclopedia of Type Strains, Phase IV (KMG-IV): sequencing the most valuable type-strain genomes for metagenomic binning, comparative biology and taxonomic classification.</title>
        <authorList>
            <person name="Goeker M."/>
        </authorList>
    </citation>
    <scope>NUCLEOTIDE SEQUENCE [LARGE SCALE GENOMIC DNA]</scope>
    <source>
        <strain evidence="2 3">DSM 105137</strain>
    </source>
</reference>
<evidence type="ECO:0000313" key="3">
    <source>
        <dbReference type="Proteomes" id="UP000576209"/>
    </source>
</evidence>
<keyword evidence="3" id="KW-1185">Reference proteome</keyword>
<dbReference type="Pfam" id="PF13565">
    <property type="entry name" value="HTH_32"/>
    <property type="match status" value="1"/>
</dbReference>
<dbReference type="EMBL" id="JACIFF010000009">
    <property type="protein sequence ID" value="MBB4080795.1"/>
    <property type="molecule type" value="Genomic_DNA"/>
</dbReference>
<dbReference type="SUPFAM" id="SSF53098">
    <property type="entry name" value="Ribonuclease H-like"/>
    <property type="match status" value="1"/>
</dbReference>
<protein>
    <submittedName>
        <fullName evidence="2">Transposase InsO family protein</fullName>
    </submittedName>
</protein>
<dbReference type="PANTHER" id="PTHR47515:SF2">
    <property type="entry name" value="INTEGRASE CORE DOMAIN PROTEIN"/>
    <property type="match status" value="1"/>
</dbReference>
<accession>A0A840EB84</accession>
<dbReference type="GO" id="GO:0003676">
    <property type="term" value="F:nucleic acid binding"/>
    <property type="evidence" value="ECO:0007669"/>
    <property type="project" value="InterPro"/>
</dbReference>
<feature type="domain" description="Integrase catalytic" evidence="1">
    <location>
        <begin position="129"/>
        <end position="300"/>
    </location>
</feature>
<evidence type="ECO:0000259" key="1">
    <source>
        <dbReference type="PROSITE" id="PS50994"/>
    </source>
</evidence>
<dbReference type="InterPro" id="IPR012337">
    <property type="entry name" value="RNaseH-like_sf"/>
</dbReference>
<dbReference type="RefSeq" id="WP_183497014.1">
    <property type="nucleotide sequence ID" value="NZ_JACIFF010000009.1"/>
</dbReference>
<dbReference type="InterPro" id="IPR009057">
    <property type="entry name" value="Homeodomain-like_sf"/>
</dbReference>
<dbReference type="InterPro" id="IPR001584">
    <property type="entry name" value="Integrase_cat-core"/>
</dbReference>
<gene>
    <name evidence="2" type="ORF">GGR28_003430</name>
</gene>
<dbReference type="AlphaFoldDB" id="A0A840EB84"/>
<dbReference type="PANTHER" id="PTHR47515">
    <property type="entry name" value="LOW CALCIUM RESPONSE LOCUS PROTEIN T"/>
    <property type="match status" value="1"/>
</dbReference>
<dbReference type="Pfam" id="PF00665">
    <property type="entry name" value="rve"/>
    <property type="match status" value="1"/>
</dbReference>
<name>A0A840EB84_9BACT</name>
<organism evidence="2 3">
    <name type="scientific">Neolewinella aquimaris</name>
    <dbReference type="NCBI Taxonomy" id="1835722"/>
    <lineage>
        <taxon>Bacteria</taxon>
        <taxon>Pseudomonadati</taxon>
        <taxon>Bacteroidota</taxon>
        <taxon>Saprospiria</taxon>
        <taxon>Saprospirales</taxon>
        <taxon>Lewinellaceae</taxon>
        <taxon>Neolewinella</taxon>
    </lineage>
</organism>
<dbReference type="InterPro" id="IPR036397">
    <property type="entry name" value="RNaseH_sf"/>
</dbReference>
<dbReference type="GO" id="GO:0015074">
    <property type="term" value="P:DNA integration"/>
    <property type="evidence" value="ECO:0007669"/>
    <property type="project" value="InterPro"/>
</dbReference>
<sequence length="402" mass="47238">MDQRKAFILDYLSDQYYFNSICEKYHISRKTGYKWVKRYRELGEAVLDDRSSRPRVVASTVDEAMVGRIAALRKPTPRAILGARKIRSELLREYAPEDVPSATTIHNVLVRQGLVERRKARRRTYPVNTKNNPQQNNELWTIDYKGHFPMGNRRRCHPLTICDSHSRYLLRIQGHYRETIRNVQRVLRQVFREYGQPRQLLSDNGGCFASIQSPCGFGTLSYWLIDHGIEPIFSDPGCPGQNGRHERMHRDLKRYCCRSPAHDLRAQNRLLNEFVDFYSHQRPHDSLDGQYPSEVYTASLVPFCERVKPPEYDEALSVRRVLKGGAVRWGHDEWIMVSRGLRDKWVGISQLSELVYEVYYRQVCLGFFELGEQIESGRYYRLVSERDFPQRSRDRAARSRKD</sequence>
<dbReference type="Gene3D" id="3.30.420.10">
    <property type="entry name" value="Ribonuclease H-like superfamily/Ribonuclease H"/>
    <property type="match status" value="1"/>
</dbReference>
<proteinExistence type="predicted"/>
<dbReference type="PROSITE" id="PS50994">
    <property type="entry name" value="INTEGRASE"/>
    <property type="match status" value="1"/>
</dbReference>
<dbReference type="SUPFAM" id="SSF46689">
    <property type="entry name" value="Homeodomain-like"/>
    <property type="match status" value="1"/>
</dbReference>